<name>A0A0M7A3Y2_9HYPH</name>
<protein>
    <submittedName>
        <fullName evidence="9">Auxin efflux carrier</fullName>
    </submittedName>
</protein>
<feature type="transmembrane region" description="Helical" evidence="8">
    <location>
        <begin position="294"/>
        <end position="314"/>
    </location>
</feature>
<feature type="transmembrane region" description="Helical" evidence="8">
    <location>
        <begin position="262"/>
        <end position="282"/>
    </location>
</feature>
<evidence type="ECO:0000313" key="10">
    <source>
        <dbReference type="Proteomes" id="UP000053235"/>
    </source>
</evidence>
<evidence type="ECO:0000256" key="6">
    <source>
        <dbReference type="ARBA" id="ARBA00022989"/>
    </source>
</evidence>
<dbReference type="PANTHER" id="PTHR36838:SF3">
    <property type="entry name" value="TRANSPORTER AUXIN EFFLUX CARRIER EC FAMILY"/>
    <property type="match status" value="1"/>
</dbReference>
<evidence type="ECO:0000256" key="3">
    <source>
        <dbReference type="ARBA" id="ARBA00022448"/>
    </source>
</evidence>
<feature type="transmembrane region" description="Helical" evidence="8">
    <location>
        <begin position="35"/>
        <end position="54"/>
    </location>
</feature>
<dbReference type="RefSeq" id="WP_055671867.1">
    <property type="nucleotide sequence ID" value="NZ_CXWD01000007.1"/>
</dbReference>
<comment type="subcellular location">
    <subcellularLocation>
        <location evidence="1">Cell membrane</location>
        <topology evidence="1">Multi-pass membrane protein</topology>
    </subcellularLocation>
</comment>
<dbReference type="EMBL" id="CXWD01000007">
    <property type="protein sequence ID" value="CTQ69758.1"/>
    <property type="molecule type" value="Genomic_DNA"/>
</dbReference>
<dbReference type="Gene3D" id="1.20.1530.20">
    <property type="match status" value="1"/>
</dbReference>
<proteinExistence type="inferred from homology"/>
<keyword evidence="3" id="KW-0813">Transport</keyword>
<keyword evidence="6 8" id="KW-1133">Transmembrane helix</keyword>
<evidence type="ECO:0000256" key="2">
    <source>
        <dbReference type="ARBA" id="ARBA00010145"/>
    </source>
</evidence>
<accession>A0A0M7A3Y2</accession>
<dbReference type="AlphaFoldDB" id="A0A0M7A3Y2"/>
<evidence type="ECO:0000256" key="5">
    <source>
        <dbReference type="ARBA" id="ARBA00022692"/>
    </source>
</evidence>
<evidence type="ECO:0000256" key="1">
    <source>
        <dbReference type="ARBA" id="ARBA00004651"/>
    </source>
</evidence>
<comment type="similarity">
    <text evidence="2">Belongs to the auxin efflux carrier (TC 2.A.69) family.</text>
</comment>
<organism evidence="9 10">
    <name type="scientific">Roseibium alexandrii</name>
    <dbReference type="NCBI Taxonomy" id="388408"/>
    <lineage>
        <taxon>Bacteria</taxon>
        <taxon>Pseudomonadati</taxon>
        <taxon>Pseudomonadota</taxon>
        <taxon>Alphaproteobacteria</taxon>
        <taxon>Hyphomicrobiales</taxon>
        <taxon>Stappiaceae</taxon>
        <taxon>Roseibium</taxon>
    </lineage>
</organism>
<dbReference type="InterPro" id="IPR004776">
    <property type="entry name" value="Mem_transp_PIN-like"/>
</dbReference>
<evidence type="ECO:0000256" key="8">
    <source>
        <dbReference type="SAM" id="Phobius"/>
    </source>
</evidence>
<dbReference type="Pfam" id="PF03547">
    <property type="entry name" value="Mem_trans"/>
    <property type="match status" value="1"/>
</dbReference>
<dbReference type="InterPro" id="IPR038770">
    <property type="entry name" value="Na+/solute_symporter_sf"/>
</dbReference>
<feature type="transmembrane region" description="Helical" evidence="8">
    <location>
        <begin position="203"/>
        <end position="223"/>
    </location>
</feature>
<dbReference type="OrthoDB" id="9810457at2"/>
<feature type="transmembrane region" description="Helical" evidence="8">
    <location>
        <begin position="126"/>
        <end position="146"/>
    </location>
</feature>
<dbReference type="PANTHER" id="PTHR36838">
    <property type="entry name" value="AUXIN EFFLUX CARRIER FAMILY PROTEIN"/>
    <property type="match status" value="1"/>
</dbReference>
<feature type="transmembrane region" description="Helical" evidence="8">
    <location>
        <begin position="6"/>
        <end position="23"/>
    </location>
</feature>
<keyword evidence="5 8" id="KW-0812">Transmembrane</keyword>
<evidence type="ECO:0000256" key="7">
    <source>
        <dbReference type="ARBA" id="ARBA00023136"/>
    </source>
</evidence>
<keyword evidence="10" id="KW-1185">Reference proteome</keyword>
<dbReference type="Proteomes" id="UP000053235">
    <property type="component" value="Unassembled WGS sequence"/>
</dbReference>
<sequence length="321" mass="33991">MFVQTLTIVAPVFLLIGFGYGLARTKILSMKVSEALGEFVYVVAIPILIFRTLVTADLSAGLPWALWASYFLGIACAWALGTLVIRKGFGRDARAGAIGAISAAFANTILVGLPLIAAVYGDDGLVPLLLIVSIHLAFMTVLMAIVMERAAAHDSGGKSPPVLTLIKSAAKSLIRNPLVITIIAAFCWRLTGFEMPSLASDLLNRIGATALPLALISLGMSLVQYGMRGNILPGLLLSAIKIVIMPATVFSLGYFVFNLPPLWVAVSTLTAACPTGINAYVFANKYGTGHAMSANAITVTTALAVLTTSLWIWFLEYVLSL</sequence>
<dbReference type="GO" id="GO:0055085">
    <property type="term" value="P:transmembrane transport"/>
    <property type="evidence" value="ECO:0007669"/>
    <property type="project" value="InterPro"/>
</dbReference>
<dbReference type="STRING" id="388408.LAX5112_02238"/>
<feature type="transmembrane region" description="Helical" evidence="8">
    <location>
        <begin position="66"/>
        <end position="85"/>
    </location>
</feature>
<feature type="transmembrane region" description="Helical" evidence="8">
    <location>
        <begin position="235"/>
        <end position="256"/>
    </location>
</feature>
<keyword evidence="7 8" id="KW-0472">Membrane</keyword>
<reference evidence="10" key="1">
    <citation type="submission" date="2015-07" db="EMBL/GenBank/DDBJ databases">
        <authorList>
            <person name="Rodrigo-Torres Lidia"/>
            <person name="Arahal R.David."/>
        </authorList>
    </citation>
    <scope>NUCLEOTIDE SEQUENCE [LARGE SCALE GENOMIC DNA]</scope>
    <source>
        <strain evidence="10">CECT 5112</strain>
    </source>
</reference>
<feature type="transmembrane region" description="Helical" evidence="8">
    <location>
        <begin position="97"/>
        <end position="120"/>
    </location>
</feature>
<evidence type="ECO:0000313" key="9">
    <source>
        <dbReference type="EMBL" id="CTQ69758.1"/>
    </source>
</evidence>
<keyword evidence="4" id="KW-1003">Cell membrane</keyword>
<evidence type="ECO:0000256" key="4">
    <source>
        <dbReference type="ARBA" id="ARBA00022475"/>
    </source>
</evidence>
<dbReference type="GO" id="GO:0005886">
    <property type="term" value="C:plasma membrane"/>
    <property type="evidence" value="ECO:0007669"/>
    <property type="project" value="UniProtKB-SubCell"/>
</dbReference>
<gene>
    <name evidence="9" type="ORF">LAX5112_02238</name>
</gene>
<feature type="transmembrane region" description="Helical" evidence="8">
    <location>
        <begin position="173"/>
        <end position="191"/>
    </location>
</feature>